<evidence type="ECO:0000256" key="2">
    <source>
        <dbReference type="ARBA" id="ARBA00004383"/>
    </source>
</evidence>
<evidence type="ECO:0000256" key="15">
    <source>
        <dbReference type="ARBA" id="ARBA00033028"/>
    </source>
</evidence>
<keyword evidence="7 16" id="KW-0812">Transmembrane</keyword>
<evidence type="ECO:0000256" key="16">
    <source>
        <dbReference type="HAMAP-Rule" id="MF_00790"/>
    </source>
</evidence>
<accession>A0A2S4ATB8</accession>
<dbReference type="AlphaFoldDB" id="A0A2S4ATB8"/>
<evidence type="ECO:0000256" key="7">
    <source>
        <dbReference type="ARBA" id="ARBA00022692"/>
    </source>
</evidence>
<keyword evidence="5 16" id="KW-1003">Cell membrane</keyword>
<dbReference type="GO" id="GO:0006457">
    <property type="term" value="P:protein folding"/>
    <property type="evidence" value="ECO:0007669"/>
    <property type="project" value="UniProtKB-UniRule"/>
</dbReference>
<dbReference type="GO" id="GO:0051082">
    <property type="term" value="F:unfolded protein binding"/>
    <property type="evidence" value="ECO:0007669"/>
    <property type="project" value="UniProtKB-UniRule"/>
</dbReference>
<keyword evidence="11 16" id="KW-0472">Membrane</keyword>
<gene>
    <name evidence="16" type="primary">lifO</name>
    <name evidence="20" type="ORF">CXK91_01790</name>
</gene>
<organism evidence="20 21">
    <name type="scientific">Stutzerimonas stutzeri</name>
    <name type="common">Pseudomonas stutzeri</name>
    <dbReference type="NCBI Taxonomy" id="316"/>
    <lineage>
        <taxon>Bacteria</taxon>
        <taxon>Pseudomonadati</taxon>
        <taxon>Pseudomonadota</taxon>
        <taxon>Gammaproteobacteria</taxon>
        <taxon>Pseudomonadales</taxon>
        <taxon>Pseudomonadaceae</taxon>
        <taxon>Stutzerimonas</taxon>
    </lineage>
</organism>
<comment type="caution">
    <text evidence="20">The sequence shown here is derived from an EMBL/GenBank/DDBJ whole genome shotgun (WGS) entry which is preliminary data.</text>
</comment>
<evidence type="ECO:0000313" key="20">
    <source>
        <dbReference type="EMBL" id="POH84726.1"/>
    </source>
</evidence>
<evidence type="ECO:0000256" key="10">
    <source>
        <dbReference type="ARBA" id="ARBA00023098"/>
    </source>
</evidence>
<sequence>MSRYLVLLTLVAALSLTIMLGRSASSPTSAATPPASVSPAPASTPPVMQPRETNAAPQTAMKLPDSFKGTHIDGQFRLDQAGNLIVGAEIRQIFDYFLAAIGEESLKGSIERLHHHIAAELPEPAQGQAIAILNQYLSYKRQLLELEASYTRAPDLGALRQRLSAVQALRAQVLDPAVHQAFFALDEAYDRFSLERLAIRSDPALDSAAKGRAIDQLRASLPGELQDLLVPQLQTELREQSAALLANGGSAQQIRQLRQQLVGSAAAERLEALDQQRHQWQQRVAAYRQERQRIETTRGLDDIERLRAIERLETEHFDESERLRLVAAYQQQAARTATR</sequence>
<evidence type="ECO:0000256" key="11">
    <source>
        <dbReference type="ARBA" id="ARBA00023136"/>
    </source>
</evidence>
<dbReference type="EMBL" id="PPXG01000001">
    <property type="protein sequence ID" value="POH84726.1"/>
    <property type="molecule type" value="Genomic_DNA"/>
</dbReference>
<comment type="function">
    <text evidence="1 16">May be involved in the folding of the extracellular lipase during its passage through the periplasm.</text>
</comment>
<evidence type="ECO:0000313" key="21">
    <source>
        <dbReference type="Proteomes" id="UP000237068"/>
    </source>
</evidence>
<proteinExistence type="inferred from homology"/>
<evidence type="ECO:0000256" key="6">
    <source>
        <dbReference type="ARBA" id="ARBA00022519"/>
    </source>
</evidence>
<evidence type="ECO:0000256" key="14">
    <source>
        <dbReference type="ARBA" id="ARBA00031542"/>
    </source>
</evidence>
<feature type="coiled-coil region" evidence="17">
    <location>
        <begin position="270"/>
        <end position="297"/>
    </location>
</feature>
<dbReference type="GO" id="GO:0016042">
    <property type="term" value="P:lipid catabolic process"/>
    <property type="evidence" value="ECO:0007669"/>
    <property type="project" value="UniProtKB-UniRule"/>
</dbReference>
<dbReference type="RefSeq" id="WP_103454692.1">
    <property type="nucleotide sequence ID" value="NZ_JAMOHQ010000001.1"/>
</dbReference>
<feature type="compositionally biased region" description="Low complexity" evidence="18">
    <location>
        <begin position="25"/>
        <end position="41"/>
    </location>
</feature>
<feature type="signal peptide" evidence="19">
    <location>
        <begin position="1"/>
        <end position="30"/>
    </location>
</feature>
<evidence type="ECO:0000256" key="5">
    <source>
        <dbReference type="ARBA" id="ARBA00022475"/>
    </source>
</evidence>
<evidence type="ECO:0000256" key="1">
    <source>
        <dbReference type="ARBA" id="ARBA00003280"/>
    </source>
</evidence>
<keyword evidence="8 16" id="KW-0442">Lipid degradation</keyword>
<evidence type="ECO:0000256" key="18">
    <source>
        <dbReference type="SAM" id="MobiDB-lite"/>
    </source>
</evidence>
<evidence type="ECO:0000256" key="8">
    <source>
        <dbReference type="ARBA" id="ARBA00022963"/>
    </source>
</evidence>
<comment type="similarity">
    <text evidence="3 16">Belongs to the lipase chaperone family.</text>
</comment>
<keyword evidence="19" id="KW-0732">Signal</keyword>
<keyword evidence="6 16" id="KW-0997">Cell inner membrane</keyword>
<keyword evidence="9 16" id="KW-1133">Transmembrane helix</keyword>
<evidence type="ECO:0000256" key="4">
    <source>
        <dbReference type="ARBA" id="ARBA00019692"/>
    </source>
</evidence>
<dbReference type="Pfam" id="PF03280">
    <property type="entry name" value="Lipase_chap"/>
    <property type="match status" value="1"/>
</dbReference>
<dbReference type="InterPro" id="IPR004961">
    <property type="entry name" value="Lipase_chaperone"/>
</dbReference>
<evidence type="ECO:0000256" key="12">
    <source>
        <dbReference type="ARBA" id="ARBA00023186"/>
    </source>
</evidence>
<dbReference type="Proteomes" id="UP000237068">
    <property type="component" value="Unassembled WGS sequence"/>
</dbReference>
<dbReference type="NCBIfam" id="NF002334">
    <property type="entry name" value="PRK01294.1-2"/>
    <property type="match status" value="1"/>
</dbReference>
<keyword evidence="17" id="KW-0175">Coiled coil</keyword>
<dbReference type="OrthoDB" id="7025807at2"/>
<keyword evidence="10 16" id="KW-0443">Lipid metabolism</keyword>
<evidence type="ECO:0000256" key="3">
    <source>
        <dbReference type="ARBA" id="ARBA00010358"/>
    </source>
</evidence>
<evidence type="ECO:0000256" key="9">
    <source>
        <dbReference type="ARBA" id="ARBA00022989"/>
    </source>
</evidence>
<dbReference type="GO" id="GO:0005886">
    <property type="term" value="C:plasma membrane"/>
    <property type="evidence" value="ECO:0007669"/>
    <property type="project" value="UniProtKB-SubCell"/>
</dbReference>
<feature type="chain" id="PRO_5015676553" description="Lipase chaperone" evidence="19">
    <location>
        <begin position="31"/>
        <end position="339"/>
    </location>
</feature>
<protein>
    <recommendedName>
        <fullName evidence="4 16">Lipase chaperone</fullName>
    </recommendedName>
    <alternativeName>
        <fullName evidence="16">Lipase activator protein</fullName>
    </alternativeName>
    <alternativeName>
        <fullName evidence="15 16">Lipase foldase</fullName>
    </alternativeName>
    <alternativeName>
        <fullName evidence="13 16">Lipase helper protein</fullName>
    </alternativeName>
    <alternativeName>
        <fullName evidence="14 16">Lipase modulator</fullName>
    </alternativeName>
</protein>
<feature type="region of interest" description="Disordered" evidence="18">
    <location>
        <begin position="25"/>
        <end position="56"/>
    </location>
</feature>
<evidence type="ECO:0000256" key="19">
    <source>
        <dbReference type="SAM" id="SignalP"/>
    </source>
</evidence>
<keyword evidence="12 16" id="KW-0143">Chaperone</keyword>
<comment type="subcellular location">
    <subcellularLocation>
        <location evidence="2">Cell inner membrane</location>
        <topology evidence="2">Single-pass membrane protein</topology>
        <orientation evidence="2">Periplasmic side</orientation>
    </subcellularLocation>
</comment>
<dbReference type="HAMAP" id="MF_00790">
    <property type="entry name" value="Lipase_chap"/>
    <property type="match status" value="1"/>
</dbReference>
<reference evidence="20 21" key="1">
    <citation type="submission" date="2018-01" db="EMBL/GenBank/DDBJ databases">
        <title>Denitrification phenotypes of diverse strains of Pseudomonas stutzeri.</title>
        <authorList>
            <person name="Milligan D.A."/>
            <person name="Bergaust L."/>
            <person name="Bakken L.R."/>
            <person name="Frostegard A."/>
        </authorList>
    </citation>
    <scope>NUCLEOTIDE SEQUENCE [LARGE SCALE GENOMIC DNA]</scope>
    <source>
        <strain evidence="20 21">24a13</strain>
    </source>
</reference>
<evidence type="ECO:0000256" key="17">
    <source>
        <dbReference type="SAM" id="Coils"/>
    </source>
</evidence>
<evidence type="ECO:0000256" key="13">
    <source>
        <dbReference type="ARBA" id="ARBA00030948"/>
    </source>
</evidence>
<name>A0A2S4ATB8_STUST</name>
<dbReference type="SUPFAM" id="SSF158855">
    <property type="entry name" value="Lipase chaperone-like"/>
    <property type="match status" value="1"/>
</dbReference>